<dbReference type="Gene3D" id="3.30.1360.40">
    <property type="match status" value="1"/>
</dbReference>
<dbReference type="EMBL" id="PP542043">
    <property type="protein sequence ID" value="XDO02103.1"/>
    <property type="molecule type" value="Genomic_DNA"/>
</dbReference>
<evidence type="ECO:0000256" key="3">
    <source>
        <dbReference type="ARBA" id="ARBA00011080"/>
    </source>
</evidence>
<evidence type="ECO:0000256" key="2">
    <source>
        <dbReference type="ARBA" id="ARBA00001946"/>
    </source>
</evidence>
<dbReference type="PROSITE" id="PS52040">
    <property type="entry name" value="TOPO_IIA"/>
    <property type="match status" value="1"/>
</dbReference>
<evidence type="ECO:0000256" key="5">
    <source>
        <dbReference type="ARBA" id="ARBA00022741"/>
    </source>
</evidence>
<protein>
    <recommendedName>
        <fullName evidence="4">DNA topoisomerase (ATP-hydrolyzing)</fullName>
        <ecNumber evidence="4">5.6.2.2</ecNumber>
    </recommendedName>
</protein>
<feature type="domain" description="Topo IIA-type catalytic" evidence="11">
    <location>
        <begin position="1"/>
        <end position="392"/>
    </location>
</feature>
<keyword evidence="9 10" id="KW-0413">Isomerase</keyword>
<dbReference type="PANTHER" id="PTHR10169">
    <property type="entry name" value="DNA TOPOISOMERASE/GYRASE"/>
    <property type="match status" value="1"/>
</dbReference>
<keyword evidence="6" id="KW-0067">ATP-binding</keyword>
<dbReference type="SUPFAM" id="SSF56719">
    <property type="entry name" value="Type II DNA topoisomerase"/>
    <property type="match status" value="1"/>
</dbReference>
<dbReference type="Gene3D" id="1.10.268.10">
    <property type="entry name" value="Topoisomerase, domain 3"/>
    <property type="match status" value="1"/>
</dbReference>
<dbReference type="GO" id="GO:0006265">
    <property type="term" value="P:DNA topological change"/>
    <property type="evidence" value="ECO:0007669"/>
    <property type="project" value="UniProtKB-UniRule"/>
</dbReference>
<comment type="cofactor">
    <cofactor evidence="2">
        <name>Mg(2+)</name>
        <dbReference type="ChEBI" id="CHEBI:18420"/>
    </cofactor>
</comment>
<dbReference type="Pfam" id="PF00521">
    <property type="entry name" value="DNA_topoisoIV"/>
    <property type="match status" value="1"/>
</dbReference>
<gene>
    <name evidence="12" type="ORF">FloV-SA2_00284</name>
</gene>
<name>A0AB39JF99_9VIRU</name>
<dbReference type="GO" id="GO:0003918">
    <property type="term" value="F:DNA topoisomerase type II (double strand cut, ATP-hydrolyzing) activity"/>
    <property type="evidence" value="ECO:0007669"/>
    <property type="project" value="UniProtKB-EC"/>
</dbReference>
<reference evidence="12" key="1">
    <citation type="submission" date="2024-03" db="EMBL/GenBank/DDBJ databases">
        <title>Eukaryotic viruses encode the ribosomal protein eL40.</title>
        <authorList>
            <person name="Thomy J."/>
            <person name="Schvarcz C.R."/>
            <person name="McBeain K.A."/>
            <person name="Edwards K.F."/>
            <person name="Steward G.F."/>
        </authorList>
    </citation>
    <scope>NUCLEOTIDE SEQUENCE</scope>
    <source>
        <strain evidence="12">FloV-SA2</strain>
    </source>
</reference>
<evidence type="ECO:0000313" key="12">
    <source>
        <dbReference type="EMBL" id="XDO02103.1"/>
    </source>
</evidence>
<feature type="active site" description="O-(5'-phospho-DNA)-tyrosine intermediate" evidence="10">
    <location>
        <position position="64"/>
    </location>
</feature>
<comment type="similarity">
    <text evidence="3">Belongs to the type II topoisomerase family.</text>
</comment>
<dbReference type="GO" id="GO:0005524">
    <property type="term" value="F:ATP binding"/>
    <property type="evidence" value="ECO:0007669"/>
    <property type="project" value="UniProtKB-KW"/>
</dbReference>
<dbReference type="SMART" id="SM00434">
    <property type="entry name" value="TOP4c"/>
    <property type="match status" value="1"/>
</dbReference>
<dbReference type="GO" id="GO:0003677">
    <property type="term" value="F:DNA binding"/>
    <property type="evidence" value="ECO:0007669"/>
    <property type="project" value="UniProtKB-UniRule"/>
</dbReference>
<dbReference type="InterPro" id="IPR013758">
    <property type="entry name" value="Topo_IIA_A/C_ab"/>
</dbReference>
<comment type="catalytic activity">
    <reaction evidence="1 10">
        <text>ATP-dependent breakage, passage and rejoining of double-stranded DNA.</text>
        <dbReference type="EC" id="5.6.2.2"/>
    </reaction>
</comment>
<dbReference type="InterPro" id="IPR013757">
    <property type="entry name" value="Topo_IIA_A_a_sf"/>
</dbReference>
<keyword evidence="5" id="KW-0547">Nucleotide-binding</keyword>
<sequence>MKVAQFSGYVSEHSGYHHGEASLNGAIINMAQDFVGSNNINLLTPNGQFGTRLQGGKDHASERYIYTKLTKTTRLIFRPEDDPILKYLDDDGLSVEPIYYVPIIPMILVNGSIGIGTGFATNIPCFNPMDIIIYIENVLKEDETKPTIIPYYNNFKGNIEQIEDYKYITTGNINVNNNKLIISELPIGLWNGPYLLFLEKCIDEKKFDIKDYKDLSTDKSIHLELTFGNDTELSNKVVLHNLCHKLKLTSNLTLSNMYLFNKDEQLIHYGSVYEIIDEFMNTRLEYYNIRKDYQLSQLNDDLKLYSNKYKFIMELLEDTIDLRRKKSAEIVELLSEHEYDKHENSYSYLVKMPMESVNEENVNRLKNLYENTKLSIELLEKKTIQEMYLEELVELKESL</sequence>
<proteinExistence type="inferred from homology"/>
<keyword evidence="8 10" id="KW-0238">DNA-binding</keyword>
<evidence type="ECO:0000256" key="7">
    <source>
        <dbReference type="ARBA" id="ARBA00023029"/>
    </source>
</evidence>
<evidence type="ECO:0000256" key="4">
    <source>
        <dbReference type="ARBA" id="ARBA00012895"/>
    </source>
</evidence>
<evidence type="ECO:0000256" key="1">
    <source>
        <dbReference type="ARBA" id="ARBA00000185"/>
    </source>
</evidence>
<evidence type="ECO:0000259" key="11">
    <source>
        <dbReference type="PROSITE" id="PS52040"/>
    </source>
</evidence>
<dbReference type="Gene3D" id="3.90.199.10">
    <property type="entry name" value="Topoisomerase II, domain 5"/>
    <property type="match status" value="1"/>
</dbReference>
<keyword evidence="7 10" id="KW-0799">Topoisomerase</keyword>
<dbReference type="InterPro" id="IPR050634">
    <property type="entry name" value="DNA_Topoisomerase_II"/>
</dbReference>
<dbReference type="PANTHER" id="PTHR10169:SF38">
    <property type="entry name" value="DNA TOPOISOMERASE 2"/>
    <property type="match status" value="1"/>
</dbReference>
<evidence type="ECO:0000256" key="8">
    <source>
        <dbReference type="ARBA" id="ARBA00023125"/>
    </source>
</evidence>
<dbReference type="InterPro" id="IPR002205">
    <property type="entry name" value="Topo_IIA_dom_A"/>
</dbReference>
<organism evidence="12">
    <name type="scientific">Florenciella sp. virus SA2</name>
    <dbReference type="NCBI Taxonomy" id="3240092"/>
    <lineage>
        <taxon>Viruses</taxon>
    </lineage>
</organism>
<dbReference type="InterPro" id="IPR013760">
    <property type="entry name" value="Topo_IIA-like_dom_sf"/>
</dbReference>
<dbReference type="EC" id="5.6.2.2" evidence="4"/>
<evidence type="ECO:0000256" key="9">
    <source>
        <dbReference type="ARBA" id="ARBA00023235"/>
    </source>
</evidence>
<dbReference type="PRINTS" id="PR01158">
    <property type="entry name" value="TOPISMRASEII"/>
</dbReference>
<dbReference type="FunFam" id="3.90.199.10:FF:000002">
    <property type="entry name" value="DNA topoisomerase 2"/>
    <property type="match status" value="1"/>
</dbReference>
<dbReference type="InterPro" id="IPR001154">
    <property type="entry name" value="TopoII_euk"/>
</dbReference>
<accession>A0AB39JF99</accession>
<dbReference type="GO" id="GO:0000819">
    <property type="term" value="P:sister chromatid segregation"/>
    <property type="evidence" value="ECO:0007669"/>
    <property type="project" value="TreeGrafter"/>
</dbReference>
<evidence type="ECO:0000256" key="6">
    <source>
        <dbReference type="ARBA" id="ARBA00022840"/>
    </source>
</evidence>
<evidence type="ECO:0000256" key="10">
    <source>
        <dbReference type="PROSITE-ProRule" id="PRU01384"/>
    </source>
</evidence>